<dbReference type="AlphaFoldDB" id="A0A9X2X947"/>
<dbReference type="GO" id="GO:0016491">
    <property type="term" value="F:oxidoreductase activity"/>
    <property type="evidence" value="ECO:0007669"/>
    <property type="project" value="InterPro"/>
</dbReference>
<sequence>MAKLKIGIIIGSTRPGRFADTPAKWIYDLAGKRPEFEVELVDLRDYPMPFFEDATSPAYRPEQPNRHVLAWQEKVSSLDGYIVTVAEYNRGPTAVLKNALDYAYNEWNNKPIAFVGYGGVGASRAVEQLRLHAVELQMAPIRTAVHILLPDFLAVKGGEKKLDEIEHLNQGANAMLDQFTWWVKALKAARDNTADAQQKAA</sequence>
<reference evidence="2" key="1">
    <citation type="submission" date="2022-08" db="EMBL/GenBank/DDBJ databases">
        <title>Chelativorans sichuanense sp. nov., a paraffin oil-degrading bacterium isolated from a mixture of oil-based drill cuttings and paddy soil.</title>
        <authorList>
            <person name="Yu J."/>
            <person name="Liu H."/>
            <person name="Chen Q."/>
        </authorList>
    </citation>
    <scope>NUCLEOTIDE SEQUENCE</scope>
    <source>
        <strain evidence="2">SCAU 2101</strain>
    </source>
</reference>
<evidence type="ECO:0000259" key="1">
    <source>
        <dbReference type="Pfam" id="PF03358"/>
    </source>
</evidence>
<name>A0A9X2X947_9HYPH</name>
<evidence type="ECO:0000313" key="2">
    <source>
        <dbReference type="EMBL" id="MCT8991195.1"/>
    </source>
</evidence>
<keyword evidence="3" id="KW-1185">Reference proteome</keyword>
<dbReference type="InterPro" id="IPR029039">
    <property type="entry name" value="Flavoprotein-like_sf"/>
</dbReference>
<dbReference type="GO" id="GO:0005829">
    <property type="term" value="C:cytosol"/>
    <property type="evidence" value="ECO:0007669"/>
    <property type="project" value="TreeGrafter"/>
</dbReference>
<dbReference type="GO" id="GO:0010181">
    <property type="term" value="F:FMN binding"/>
    <property type="evidence" value="ECO:0007669"/>
    <property type="project" value="TreeGrafter"/>
</dbReference>
<dbReference type="PANTHER" id="PTHR30543:SF21">
    <property type="entry name" value="NAD(P)H-DEPENDENT FMN REDUCTASE LOT6"/>
    <property type="match status" value="1"/>
</dbReference>
<dbReference type="PANTHER" id="PTHR30543">
    <property type="entry name" value="CHROMATE REDUCTASE"/>
    <property type="match status" value="1"/>
</dbReference>
<protein>
    <submittedName>
        <fullName evidence="2">NAD(P)H-dependent oxidoreductase</fullName>
    </submittedName>
</protein>
<dbReference type="InterPro" id="IPR050712">
    <property type="entry name" value="NAD(P)H-dep_reductase"/>
</dbReference>
<organism evidence="2 3">
    <name type="scientific">Chelativorans petroleitrophicus</name>
    <dbReference type="NCBI Taxonomy" id="2975484"/>
    <lineage>
        <taxon>Bacteria</taxon>
        <taxon>Pseudomonadati</taxon>
        <taxon>Pseudomonadota</taxon>
        <taxon>Alphaproteobacteria</taxon>
        <taxon>Hyphomicrobiales</taxon>
        <taxon>Phyllobacteriaceae</taxon>
        <taxon>Chelativorans</taxon>
    </lineage>
</organism>
<gene>
    <name evidence="2" type="ORF">NYR54_12985</name>
</gene>
<dbReference type="Proteomes" id="UP001149009">
    <property type="component" value="Unassembled WGS sequence"/>
</dbReference>
<dbReference type="Gene3D" id="3.40.50.360">
    <property type="match status" value="1"/>
</dbReference>
<dbReference type="SUPFAM" id="SSF52218">
    <property type="entry name" value="Flavoproteins"/>
    <property type="match status" value="1"/>
</dbReference>
<dbReference type="RefSeq" id="WP_261516102.1">
    <property type="nucleotide sequence ID" value="NZ_JAODNV010000013.1"/>
</dbReference>
<accession>A0A9X2X947</accession>
<comment type="caution">
    <text evidence="2">The sequence shown here is derived from an EMBL/GenBank/DDBJ whole genome shotgun (WGS) entry which is preliminary data.</text>
</comment>
<dbReference type="InterPro" id="IPR005025">
    <property type="entry name" value="FMN_Rdtase-like_dom"/>
</dbReference>
<feature type="domain" description="NADPH-dependent FMN reductase-like" evidence="1">
    <location>
        <begin position="5"/>
        <end position="145"/>
    </location>
</feature>
<proteinExistence type="predicted"/>
<evidence type="ECO:0000313" key="3">
    <source>
        <dbReference type="Proteomes" id="UP001149009"/>
    </source>
</evidence>
<dbReference type="EMBL" id="JAODNV010000013">
    <property type="protein sequence ID" value="MCT8991195.1"/>
    <property type="molecule type" value="Genomic_DNA"/>
</dbReference>
<dbReference type="Pfam" id="PF03358">
    <property type="entry name" value="FMN_red"/>
    <property type="match status" value="1"/>
</dbReference>